<dbReference type="Gene3D" id="6.10.140.80">
    <property type="match status" value="1"/>
</dbReference>
<keyword evidence="5 9" id="KW-0067">ATP-binding</keyword>
<proteinExistence type="inferred from homology"/>
<keyword evidence="7 9" id="KW-0234">DNA repair</keyword>
<feature type="compositionally biased region" description="Polar residues" evidence="10">
    <location>
        <begin position="57"/>
        <end position="75"/>
    </location>
</feature>
<dbReference type="PIRSF" id="PIRSF037677">
    <property type="entry name" value="DNA_mis_repair_Msh6"/>
    <property type="match status" value="1"/>
</dbReference>
<keyword evidence="6 9" id="KW-0238">DNA-binding</keyword>
<feature type="compositionally biased region" description="Basic residues" evidence="10">
    <location>
        <begin position="14"/>
        <end position="23"/>
    </location>
</feature>
<dbReference type="GO" id="GO:0006298">
    <property type="term" value="P:mismatch repair"/>
    <property type="evidence" value="ECO:0007669"/>
    <property type="project" value="InterPro"/>
</dbReference>
<evidence type="ECO:0000256" key="2">
    <source>
        <dbReference type="ARBA" id="ARBA00007094"/>
    </source>
</evidence>
<comment type="function">
    <text evidence="9">Component of the post-replicative DNA mismatch repair system (MMR).</text>
</comment>
<evidence type="ECO:0000256" key="3">
    <source>
        <dbReference type="ARBA" id="ARBA00022741"/>
    </source>
</evidence>
<feature type="region of interest" description="Disordered" evidence="10">
    <location>
        <begin position="397"/>
        <end position="422"/>
    </location>
</feature>
<evidence type="ECO:0000256" key="9">
    <source>
        <dbReference type="PIRNR" id="PIRNR037677"/>
    </source>
</evidence>
<dbReference type="InterPro" id="IPR045076">
    <property type="entry name" value="MutS"/>
</dbReference>
<dbReference type="SUPFAM" id="SSF55271">
    <property type="entry name" value="DNA repair protein MutS, domain I"/>
    <property type="match status" value="1"/>
</dbReference>
<evidence type="ECO:0000259" key="12">
    <source>
        <dbReference type="SMART" id="SM00534"/>
    </source>
</evidence>
<evidence type="ECO:0000313" key="13">
    <source>
        <dbReference type="EMBL" id="KNZ54320.1"/>
    </source>
</evidence>
<dbReference type="STRING" id="27349.A0A0L6V2D2"/>
<gene>
    <name evidence="13" type="ORF">VP01_297g4</name>
</gene>
<feature type="domain" description="DNA mismatch repair protein MutS core" evidence="11">
    <location>
        <begin position="491"/>
        <end position="854"/>
    </location>
</feature>
<keyword evidence="14" id="KW-1185">Reference proteome</keyword>
<organism evidence="13 14">
    <name type="scientific">Puccinia sorghi</name>
    <dbReference type="NCBI Taxonomy" id="27349"/>
    <lineage>
        <taxon>Eukaryota</taxon>
        <taxon>Fungi</taxon>
        <taxon>Dikarya</taxon>
        <taxon>Basidiomycota</taxon>
        <taxon>Pucciniomycotina</taxon>
        <taxon>Pucciniomycetes</taxon>
        <taxon>Pucciniales</taxon>
        <taxon>Pucciniaceae</taxon>
        <taxon>Puccinia</taxon>
    </lineage>
</organism>
<dbReference type="GO" id="GO:0030983">
    <property type="term" value="F:mismatched DNA binding"/>
    <property type="evidence" value="ECO:0007669"/>
    <property type="project" value="UniProtKB-UniRule"/>
</dbReference>
<feature type="region of interest" description="Disordered" evidence="10">
    <location>
        <begin position="1"/>
        <end position="150"/>
    </location>
</feature>
<dbReference type="PANTHER" id="PTHR11361">
    <property type="entry name" value="DNA MISMATCH REPAIR PROTEIN MUTS FAMILY MEMBER"/>
    <property type="match status" value="1"/>
</dbReference>
<dbReference type="Pfam" id="PF00488">
    <property type="entry name" value="MutS_V"/>
    <property type="match status" value="1"/>
</dbReference>
<evidence type="ECO:0000256" key="4">
    <source>
        <dbReference type="ARBA" id="ARBA00022763"/>
    </source>
</evidence>
<dbReference type="Pfam" id="PF05192">
    <property type="entry name" value="MutS_III"/>
    <property type="match status" value="1"/>
</dbReference>
<dbReference type="GO" id="GO:0006312">
    <property type="term" value="P:mitotic recombination"/>
    <property type="evidence" value="ECO:0007669"/>
    <property type="project" value="TreeGrafter"/>
</dbReference>
<dbReference type="Gene3D" id="3.40.1170.10">
    <property type="entry name" value="DNA repair protein MutS, domain I"/>
    <property type="match status" value="1"/>
</dbReference>
<comment type="subcellular location">
    <subcellularLocation>
        <location evidence="1">Nucleus</location>
    </subcellularLocation>
</comment>
<dbReference type="InterPro" id="IPR017261">
    <property type="entry name" value="DNA_mismatch_repair_MutS/MSH"/>
</dbReference>
<dbReference type="InterPro" id="IPR036187">
    <property type="entry name" value="DNA_mismatch_repair_MutS_sf"/>
</dbReference>
<dbReference type="InterPro" id="IPR000432">
    <property type="entry name" value="DNA_mismatch_repair_MutS_C"/>
</dbReference>
<dbReference type="Gene3D" id="1.10.1420.10">
    <property type="match status" value="2"/>
</dbReference>
<protein>
    <recommendedName>
        <fullName evidence="9">DNA mismatch repair protein</fullName>
    </recommendedName>
</protein>
<dbReference type="InterPro" id="IPR007695">
    <property type="entry name" value="DNA_mismatch_repair_MutS-lik_N"/>
</dbReference>
<dbReference type="SUPFAM" id="SSF48334">
    <property type="entry name" value="DNA repair protein MutS, domain III"/>
    <property type="match status" value="1"/>
</dbReference>
<feature type="compositionally biased region" description="Basic and acidic residues" evidence="10">
    <location>
        <begin position="402"/>
        <end position="416"/>
    </location>
</feature>
<dbReference type="SUPFAM" id="SSF52540">
    <property type="entry name" value="P-loop containing nucleoside triphosphate hydrolases"/>
    <property type="match status" value="1"/>
</dbReference>
<dbReference type="InterPro" id="IPR027417">
    <property type="entry name" value="P-loop_NTPase"/>
</dbReference>
<name>A0A0L6V2D2_9BASI</name>
<comment type="similarity">
    <text evidence="2">Belongs to the DNA mismatch repair MutS family. MSH3 subfamily.</text>
</comment>
<keyword evidence="8" id="KW-0539">Nucleus</keyword>
<evidence type="ECO:0000256" key="5">
    <source>
        <dbReference type="ARBA" id="ARBA00022840"/>
    </source>
</evidence>
<dbReference type="FunFam" id="3.30.420.110:FF:000010">
    <property type="entry name" value="DNA mismatch repair protein"/>
    <property type="match status" value="1"/>
</dbReference>
<feature type="domain" description="DNA mismatch repair proteins mutS family" evidence="12">
    <location>
        <begin position="871"/>
        <end position="1080"/>
    </location>
</feature>
<dbReference type="Gene3D" id="3.30.420.110">
    <property type="entry name" value="MutS, connector domain"/>
    <property type="match status" value="1"/>
</dbReference>
<evidence type="ECO:0000256" key="1">
    <source>
        <dbReference type="ARBA" id="ARBA00004123"/>
    </source>
</evidence>
<keyword evidence="4 9" id="KW-0227">DNA damage</keyword>
<dbReference type="EMBL" id="LAVV01007923">
    <property type="protein sequence ID" value="KNZ54320.1"/>
    <property type="molecule type" value="Genomic_DNA"/>
</dbReference>
<dbReference type="VEuPathDB" id="FungiDB:VP01_297g4"/>
<dbReference type="Gene3D" id="3.40.50.300">
    <property type="entry name" value="P-loop containing nucleotide triphosphate hydrolases"/>
    <property type="match status" value="1"/>
</dbReference>
<sequence>MLPSRFFSLDKQPPTKKLKRTHSQQHINHQQEEELQLFNTSTNEERPPTKTRLAHFRSSSSVTPQQKKKTISSAHFQAKFAAKPSSAAVKWEQPQSVWEPGAEQSKSHQYPAHHHGPDTPNNHIDNDDKDKDSSNEEEDLGQNKKNQKNKLTQLEQQWAQFKKQYPHLIIFMEIRLFGADAILASQVLSIGHLAIPGRESTFFPKTSLYLHLSRMIMAGYKVGLFSQSETRSLRNVESGKCKKSRVFARHLTGVYSLSTWTETDPNRALPTAETEAAFVQHWILSLHASSPSSRHPQNDAKAQLSMVAICPQNGEIVWDVWSDDPIRSKLETRMTYFRPIEILVPLSGLDGPSEKLINWLIKDPSARSPVRPRLESTEQDYTPRSAYELVSSFCQPNKQKSRTLDRSSQEGHHPSQEEDSTEPEFLHHIVELPDGVLIALAGLIIHMKSYQLESIFRQSRQFKSFSSQSSMILDANTLKNLEIFENSSDRTERGSLFWVLDRTKTPMGKRLLKQWIGKPLVDIKSVAETCRFFMWLTCCQSSFSRLLTERADAIEELIGSQSHPVLIKMRRMLGMRLPDLEKSLVRIQYGKVLRVFPLVANSSSTVVLMHVVYLLLNVSNHKCTEKELLKFLEVMVELTATFGSASLVGTSKTSFRSSLLQDIFAGFAAVRDQAIEYRSELDAKAILKGEYENMFVNADELYPQLSDLKDCVSCIHAELAEHLQACRNILQNPKLEFITIGSEEMLIEVRLQHLDRVPENWMKFSSTRAQRLLDERDKYQDLIGRTARGHFEGFLRAMEEAYDGLRGAIQKLALMDCLMSLARVATENRYCRPRIVPDPCIHLVAARHPIVEQILDKPLVPNDCSLNRNALSTIILTGNNMGGKSVTAKMIGCIVLMTQMGSYVPAERATIGLFDGCYTRMGMSEELGQGRSAFMVEMSETSNILRAATARSLVIIDELGYGTSTYDGLAIATAVLDHLVDRIRCFTIFITHYPQLNELAIKYPRTVKSYHMKFIDEGQMGSSKQSPENDDDDGGGRESGRIVFLYKMMVGLASKSHGIHVAQLAGLPGSVLETARLKSAALERSVERKKKSHRSVTLFLLTHALFRGGTSLVKDLVRGIASLSCSSSSATGCPVLPGRAELVRQPTTARLVSLAQLALLSLPSAAPHASPS</sequence>
<feature type="region of interest" description="Disordered" evidence="10">
    <location>
        <begin position="1018"/>
        <end position="1037"/>
    </location>
</feature>
<dbReference type="Proteomes" id="UP000037035">
    <property type="component" value="Unassembled WGS sequence"/>
</dbReference>
<evidence type="ECO:0000256" key="10">
    <source>
        <dbReference type="SAM" id="MobiDB-lite"/>
    </source>
</evidence>
<dbReference type="GO" id="GO:0140664">
    <property type="term" value="F:ATP-dependent DNA damage sensor activity"/>
    <property type="evidence" value="ECO:0007669"/>
    <property type="project" value="InterPro"/>
</dbReference>
<dbReference type="GO" id="GO:0005524">
    <property type="term" value="F:ATP binding"/>
    <property type="evidence" value="ECO:0007669"/>
    <property type="project" value="UniProtKB-UniRule"/>
</dbReference>
<dbReference type="InterPro" id="IPR007696">
    <property type="entry name" value="DNA_mismatch_repair_MutS_core"/>
</dbReference>
<feature type="compositionally biased region" description="Basic and acidic residues" evidence="10">
    <location>
        <begin position="124"/>
        <end position="134"/>
    </location>
</feature>
<dbReference type="FunFam" id="3.40.1170.10:FF:000037">
    <property type="entry name" value="DNA mismatch repair protein"/>
    <property type="match status" value="1"/>
</dbReference>
<accession>A0A0L6V2D2</accession>
<dbReference type="Pfam" id="PF01624">
    <property type="entry name" value="MutS_I"/>
    <property type="match status" value="1"/>
</dbReference>
<evidence type="ECO:0000313" key="14">
    <source>
        <dbReference type="Proteomes" id="UP000037035"/>
    </source>
</evidence>
<dbReference type="SMART" id="SM00533">
    <property type="entry name" value="MUTSd"/>
    <property type="match status" value="1"/>
</dbReference>
<evidence type="ECO:0000256" key="6">
    <source>
        <dbReference type="ARBA" id="ARBA00023125"/>
    </source>
</evidence>
<dbReference type="InterPro" id="IPR016151">
    <property type="entry name" value="DNA_mismatch_repair_MutS_N"/>
</dbReference>
<reference evidence="13 14" key="1">
    <citation type="submission" date="2015-08" db="EMBL/GenBank/DDBJ databases">
        <title>Next Generation Sequencing and Analysis of the Genome of Puccinia sorghi L Schw, the Causal Agent of Maize Common Rust.</title>
        <authorList>
            <person name="Rochi L."/>
            <person name="Burguener G."/>
            <person name="Darino M."/>
            <person name="Turjanski A."/>
            <person name="Kreff E."/>
            <person name="Dieguez M.J."/>
            <person name="Sacco F."/>
        </authorList>
    </citation>
    <scope>NUCLEOTIDE SEQUENCE [LARGE SCALE GENOMIC DNA]</scope>
    <source>
        <strain evidence="13 14">RO10H11247</strain>
    </source>
</reference>
<dbReference type="SMART" id="SM00534">
    <property type="entry name" value="MUTSac"/>
    <property type="match status" value="1"/>
</dbReference>
<dbReference type="InterPro" id="IPR036678">
    <property type="entry name" value="MutS_con_dom_sf"/>
</dbReference>
<comment type="caution">
    <text evidence="13">The sequence shown here is derived from an EMBL/GenBank/DDBJ whole genome shotgun (WGS) entry which is preliminary data.</text>
</comment>
<evidence type="ECO:0000256" key="8">
    <source>
        <dbReference type="ARBA" id="ARBA00023242"/>
    </source>
</evidence>
<dbReference type="GO" id="GO:0005634">
    <property type="term" value="C:nucleus"/>
    <property type="evidence" value="ECO:0007669"/>
    <property type="project" value="UniProtKB-SubCell"/>
</dbReference>
<keyword evidence="3 9" id="KW-0547">Nucleotide-binding</keyword>
<dbReference type="AlphaFoldDB" id="A0A0L6V2D2"/>
<evidence type="ECO:0000256" key="7">
    <source>
        <dbReference type="ARBA" id="ARBA00023204"/>
    </source>
</evidence>
<dbReference type="OrthoDB" id="121051at2759"/>
<evidence type="ECO:0000259" key="11">
    <source>
        <dbReference type="SMART" id="SM00533"/>
    </source>
</evidence>
<dbReference type="PANTHER" id="PTHR11361:SF122">
    <property type="entry name" value="DNA MISMATCH REPAIR PROTEIN MSH3"/>
    <property type="match status" value="1"/>
</dbReference>